<accession>A0A0M3JTP5</accession>
<dbReference type="WBParaSite" id="ASIM_0001142201-mRNA-1">
    <property type="protein sequence ID" value="ASIM_0001142201-mRNA-1"/>
    <property type="gene ID" value="ASIM_0001142201"/>
</dbReference>
<keyword evidence="5" id="KW-0808">Transferase</keyword>
<dbReference type="InterPro" id="IPR046341">
    <property type="entry name" value="SET_dom_sf"/>
</dbReference>
<keyword evidence="9" id="KW-0862">Zinc</keyword>
<keyword evidence="3" id="KW-0158">Chromosome</keyword>
<evidence type="ECO:0000313" key="13">
    <source>
        <dbReference type="WBParaSite" id="ASIM_0001142201-mRNA-1"/>
    </source>
</evidence>
<dbReference type="InterPro" id="IPR019786">
    <property type="entry name" value="Zinc_finger_PHD-type_CS"/>
</dbReference>
<dbReference type="GO" id="GO:0005634">
    <property type="term" value="C:nucleus"/>
    <property type="evidence" value="ECO:0007669"/>
    <property type="project" value="UniProtKB-SubCell"/>
</dbReference>
<dbReference type="InterPro" id="IPR050777">
    <property type="entry name" value="SET2_Histone-Lys_MeTrsfase"/>
</dbReference>
<evidence type="ECO:0000256" key="10">
    <source>
        <dbReference type="ARBA" id="ARBA00023242"/>
    </source>
</evidence>
<protein>
    <submittedName>
        <fullName evidence="13">Histone-lysine N-methyltransferase</fullName>
    </submittedName>
</protein>
<dbReference type="Pfam" id="PF00856">
    <property type="entry name" value="SET"/>
    <property type="match status" value="1"/>
</dbReference>
<evidence type="ECO:0000256" key="4">
    <source>
        <dbReference type="ARBA" id="ARBA00022603"/>
    </source>
</evidence>
<dbReference type="PANTHER" id="PTHR22884">
    <property type="entry name" value="SET DOMAIN PROTEINS"/>
    <property type="match status" value="1"/>
</dbReference>
<dbReference type="Gene3D" id="2.170.270.10">
    <property type="entry name" value="SET domain"/>
    <property type="match status" value="1"/>
</dbReference>
<dbReference type="GO" id="GO:0005694">
    <property type="term" value="C:chromosome"/>
    <property type="evidence" value="ECO:0007669"/>
    <property type="project" value="UniProtKB-SubCell"/>
</dbReference>
<feature type="domain" description="Post-SET" evidence="12">
    <location>
        <begin position="382"/>
        <end position="398"/>
    </location>
</feature>
<dbReference type="GO" id="GO:0008168">
    <property type="term" value="F:methyltransferase activity"/>
    <property type="evidence" value="ECO:0007669"/>
    <property type="project" value="UniProtKB-KW"/>
</dbReference>
<dbReference type="SUPFAM" id="SSF82199">
    <property type="entry name" value="SET domain"/>
    <property type="match status" value="1"/>
</dbReference>
<reference evidence="13" key="1">
    <citation type="submission" date="2017-02" db="UniProtKB">
        <authorList>
            <consortium name="WormBaseParasite"/>
        </authorList>
    </citation>
    <scope>IDENTIFICATION</scope>
</reference>
<comment type="subcellular location">
    <subcellularLocation>
        <location evidence="2">Chromosome</location>
    </subcellularLocation>
    <subcellularLocation>
        <location evidence="1">Nucleus</location>
    </subcellularLocation>
</comment>
<evidence type="ECO:0000256" key="2">
    <source>
        <dbReference type="ARBA" id="ARBA00004286"/>
    </source>
</evidence>
<dbReference type="InterPro" id="IPR003616">
    <property type="entry name" value="Post-SET_dom"/>
</dbReference>
<evidence type="ECO:0000259" key="11">
    <source>
        <dbReference type="PROSITE" id="PS50280"/>
    </source>
</evidence>
<dbReference type="GO" id="GO:0032259">
    <property type="term" value="P:methylation"/>
    <property type="evidence" value="ECO:0007669"/>
    <property type="project" value="UniProtKB-KW"/>
</dbReference>
<keyword evidence="8" id="KW-0863">Zinc-finger</keyword>
<dbReference type="GO" id="GO:0008270">
    <property type="term" value="F:zinc ion binding"/>
    <property type="evidence" value="ECO:0007669"/>
    <property type="project" value="UniProtKB-KW"/>
</dbReference>
<dbReference type="SMART" id="SM00317">
    <property type="entry name" value="SET"/>
    <property type="match status" value="1"/>
</dbReference>
<keyword evidence="6" id="KW-0949">S-adenosyl-L-methionine</keyword>
<evidence type="ECO:0000256" key="7">
    <source>
        <dbReference type="ARBA" id="ARBA00022723"/>
    </source>
</evidence>
<name>A0A0M3JTP5_ANISI</name>
<evidence type="ECO:0000256" key="9">
    <source>
        <dbReference type="ARBA" id="ARBA00022833"/>
    </source>
</evidence>
<dbReference type="InterPro" id="IPR001214">
    <property type="entry name" value="SET_dom"/>
</dbReference>
<dbReference type="PROSITE" id="PS50868">
    <property type="entry name" value="POST_SET"/>
    <property type="match status" value="1"/>
</dbReference>
<dbReference type="AlphaFoldDB" id="A0A0M3JTP5"/>
<evidence type="ECO:0000259" key="12">
    <source>
        <dbReference type="PROSITE" id="PS50868"/>
    </source>
</evidence>
<evidence type="ECO:0000256" key="6">
    <source>
        <dbReference type="ARBA" id="ARBA00022691"/>
    </source>
</evidence>
<keyword evidence="10" id="KW-0539">Nucleus</keyword>
<proteinExistence type="predicted"/>
<feature type="domain" description="SET" evidence="11">
    <location>
        <begin position="245"/>
        <end position="374"/>
    </location>
</feature>
<evidence type="ECO:0000256" key="1">
    <source>
        <dbReference type="ARBA" id="ARBA00004123"/>
    </source>
</evidence>
<keyword evidence="7" id="KW-0479">Metal-binding</keyword>
<evidence type="ECO:0000256" key="5">
    <source>
        <dbReference type="ARBA" id="ARBA00022679"/>
    </source>
</evidence>
<organism evidence="13">
    <name type="scientific">Anisakis simplex</name>
    <name type="common">Herring worm</name>
    <dbReference type="NCBI Taxonomy" id="6269"/>
    <lineage>
        <taxon>Eukaryota</taxon>
        <taxon>Metazoa</taxon>
        <taxon>Ecdysozoa</taxon>
        <taxon>Nematoda</taxon>
        <taxon>Chromadorea</taxon>
        <taxon>Rhabditida</taxon>
        <taxon>Spirurina</taxon>
        <taxon>Ascaridomorpha</taxon>
        <taxon>Ascaridoidea</taxon>
        <taxon>Anisakidae</taxon>
        <taxon>Anisakis</taxon>
        <taxon>Anisakis simplex complex</taxon>
    </lineage>
</organism>
<keyword evidence="4" id="KW-0489">Methyltransferase</keyword>
<dbReference type="SUPFAM" id="SSF63748">
    <property type="entry name" value="Tudor/PWWP/MBT"/>
    <property type="match status" value="1"/>
</dbReference>
<dbReference type="PROSITE" id="PS01359">
    <property type="entry name" value="ZF_PHD_1"/>
    <property type="match status" value="1"/>
</dbReference>
<evidence type="ECO:0000256" key="8">
    <source>
        <dbReference type="ARBA" id="ARBA00022771"/>
    </source>
</evidence>
<sequence>LEEKGANEQYWQMRKCDWQNECFVCAMRHFNDELYNQSSIDEDLLNCSACKTKFHKSCFLSFREGYACIRSYCECYFNGLSTTQQKQHKDDYANGHFICEACEYHDYPRIGDYVLATSKGYLWPAKTLHADLLPTGLFRKIRMVERLQQPGYVLIQWVEGLKVPNYDVVSFRDIVPFPNSLDCPVWKRFKSHKNVLNAVKELFKTNGINFGIDRPLPAEVEQLKAPQYKKIQVSINGKLAKVNAEELGQCTCEGVNGQRCTAVHSCLNRSIHVECPKGQDLTEYVGRVMPKDEYFDELNFIGTFNNLEMSYFGMQLTSEYYVDARNCGNMSRSVNHSCEPNCTVNAVTVDGICRLKVTALRDIEPGEEITYDYGTMICDGMVGMRCRCGAVNCRGTIGKLVNVGGNRKENNSSSEKVKLFFAFIKSNFNISIT</sequence>
<dbReference type="PROSITE" id="PS50280">
    <property type="entry name" value="SET"/>
    <property type="match status" value="1"/>
</dbReference>
<evidence type="ECO:0000256" key="3">
    <source>
        <dbReference type="ARBA" id="ARBA00022454"/>
    </source>
</evidence>